<evidence type="ECO:0000259" key="1">
    <source>
        <dbReference type="Pfam" id="PF04187"/>
    </source>
</evidence>
<dbReference type="Proteomes" id="UP000265926">
    <property type="component" value="Unassembled WGS sequence"/>
</dbReference>
<name>A0A399SZ47_9BACT</name>
<dbReference type="Gene3D" id="3.40.50.11550">
    <property type="match status" value="1"/>
</dbReference>
<dbReference type="SUPFAM" id="SSF159501">
    <property type="entry name" value="EreA/ChaN-like"/>
    <property type="match status" value="1"/>
</dbReference>
<evidence type="ECO:0000313" key="3">
    <source>
        <dbReference type="Proteomes" id="UP000265926"/>
    </source>
</evidence>
<keyword evidence="3" id="KW-1185">Reference proteome</keyword>
<accession>A0A399SZ47</accession>
<evidence type="ECO:0000313" key="2">
    <source>
        <dbReference type="EMBL" id="RIJ49296.1"/>
    </source>
</evidence>
<sequence length="288" mass="33485">MHKYKYLLPVIFLMFTAFKPDKPAYLLFDKDGKTVKYERMLKQIQEADVVLFGELHDNPISHWLQLELTKDMFEMYGKNLILGAEMFESDNQVILDEYLSGKISQRNFEDEMKLWPNYKTDYKPLVEFAKDSGLYFVATNVPRRYAALVNKKGFEGLEELSDEAKTFLPSLPPAYDSTLNCYASMMTMEGMGSHVSSNFPKAQAIKDATMSHFILKNREPGKKLLHYHGAYHSQNFESIYWYLKHYQPELKIVTIHSVTQKDISKLSEENTGKADFTICVDEDMTRTR</sequence>
<dbReference type="RefSeq" id="WP_119437183.1">
    <property type="nucleotide sequence ID" value="NZ_QWGR01000003.1"/>
</dbReference>
<feature type="domain" description="Haem-binding uptake Tiki superfamily ChaN" evidence="1">
    <location>
        <begin position="40"/>
        <end position="243"/>
    </location>
</feature>
<proteinExistence type="predicted"/>
<dbReference type="Pfam" id="PF04187">
    <property type="entry name" value="Cofac_haem_bdg"/>
    <property type="match status" value="1"/>
</dbReference>
<dbReference type="AlphaFoldDB" id="A0A399SZ47"/>
<dbReference type="OrthoDB" id="1680202at2"/>
<protein>
    <submittedName>
        <fullName evidence="2">Iron-regulated protein</fullName>
    </submittedName>
</protein>
<comment type="caution">
    <text evidence="2">The sequence shown here is derived from an EMBL/GenBank/DDBJ whole genome shotgun (WGS) entry which is preliminary data.</text>
</comment>
<organism evidence="2 3">
    <name type="scientific">Maribellus luteus</name>
    <dbReference type="NCBI Taxonomy" id="2305463"/>
    <lineage>
        <taxon>Bacteria</taxon>
        <taxon>Pseudomonadati</taxon>
        <taxon>Bacteroidota</taxon>
        <taxon>Bacteroidia</taxon>
        <taxon>Marinilabiliales</taxon>
        <taxon>Prolixibacteraceae</taxon>
        <taxon>Maribellus</taxon>
    </lineage>
</organism>
<gene>
    <name evidence="2" type="ORF">D1614_07045</name>
</gene>
<dbReference type="CDD" id="cd14727">
    <property type="entry name" value="ChanN-like"/>
    <property type="match status" value="1"/>
</dbReference>
<dbReference type="InterPro" id="IPR007314">
    <property type="entry name" value="Cofac_haem-bd_dom"/>
</dbReference>
<dbReference type="EMBL" id="QWGR01000003">
    <property type="protein sequence ID" value="RIJ49296.1"/>
    <property type="molecule type" value="Genomic_DNA"/>
</dbReference>
<reference evidence="2 3" key="1">
    <citation type="submission" date="2018-08" db="EMBL/GenBank/DDBJ databases">
        <title>Pallidiluteibacterium maritimus gen. nov., sp. nov., isolated from coastal sediment.</title>
        <authorList>
            <person name="Zhou L.Y."/>
        </authorList>
    </citation>
    <scope>NUCLEOTIDE SEQUENCE [LARGE SCALE GENOMIC DNA]</scope>
    <source>
        <strain evidence="2 3">XSD2</strain>
    </source>
</reference>